<dbReference type="Proteomes" id="UP001218231">
    <property type="component" value="Plasmid unnamed1"/>
</dbReference>
<evidence type="ECO:0000313" key="2">
    <source>
        <dbReference type="EMBL" id="WCT80040.1"/>
    </source>
</evidence>
<keyword evidence="1" id="KW-0732">Signal</keyword>
<feature type="chain" id="PRO_5045897839" description="DUF4398 domain-containing protein" evidence="1">
    <location>
        <begin position="29"/>
        <end position="221"/>
    </location>
</feature>
<accession>A0ABY7U4N2</accession>
<feature type="signal peptide" evidence="1">
    <location>
        <begin position="1"/>
        <end position="28"/>
    </location>
</feature>
<dbReference type="EMBL" id="CP117418">
    <property type="protein sequence ID" value="WCT80040.1"/>
    <property type="molecule type" value="Genomic_DNA"/>
</dbReference>
<dbReference type="RefSeq" id="WP_273620312.1">
    <property type="nucleotide sequence ID" value="NZ_CP117418.1"/>
</dbReference>
<name>A0ABY7U4N2_9SPHN</name>
<protein>
    <recommendedName>
        <fullName evidence="4">DUF4398 domain-containing protein</fullName>
    </recommendedName>
</protein>
<evidence type="ECO:0008006" key="4">
    <source>
        <dbReference type="Google" id="ProtNLM"/>
    </source>
</evidence>
<gene>
    <name evidence="2" type="ORF">PQ457_18450</name>
</gene>
<evidence type="ECO:0000313" key="3">
    <source>
        <dbReference type="Proteomes" id="UP001218231"/>
    </source>
</evidence>
<sequence length="221" mass="23286">MNTRFNLTRRFGFTVLLCAGMLSSSAMAGDQTNAAAAIAVARGKIAAGDKVGANSRAPELQEQARAALIEAQQLLDNHHKKEAQAAAVHAGELADQALVSSDNRREQAEQIRRLDAQDAAISAQQSAASANMRANSAEAMGNAANLRADAATQEAVSANVRTDALRAMQTPQPASMTTTVEQDETAMLAAPMRHRALRKPVHKAAAIRPGKTVTVVTTSQH</sequence>
<evidence type="ECO:0000256" key="1">
    <source>
        <dbReference type="SAM" id="SignalP"/>
    </source>
</evidence>
<reference evidence="2 3" key="1">
    <citation type="submission" date="2023-02" db="EMBL/GenBank/DDBJ databases">
        <title>Genome sequence of Novosphingobium humi KACC 19094.</title>
        <authorList>
            <person name="Kim S."/>
            <person name="Heo J."/>
            <person name="Kwon S.-W."/>
        </authorList>
    </citation>
    <scope>NUCLEOTIDE SEQUENCE [LARGE SCALE GENOMIC DNA]</scope>
    <source>
        <strain evidence="2 3">KACC 19094</strain>
        <plasmid evidence="2 3">unnamed1</plasmid>
    </source>
</reference>
<proteinExistence type="predicted"/>
<geneLocation type="plasmid" evidence="2 3">
    <name>unnamed1</name>
</geneLocation>
<organism evidence="2 3">
    <name type="scientific">Novosphingobium humi</name>
    <dbReference type="NCBI Taxonomy" id="2282397"/>
    <lineage>
        <taxon>Bacteria</taxon>
        <taxon>Pseudomonadati</taxon>
        <taxon>Pseudomonadota</taxon>
        <taxon>Alphaproteobacteria</taxon>
        <taxon>Sphingomonadales</taxon>
        <taxon>Sphingomonadaceae</taxon>
        <taxon>Novosphingobium</taxon>
    </lineage>
</organism>
<keyword evidence="3" id="KW-1185">Reference proteome</keyword>
<keyword evidence="2" id="KW-0614">Plasmid</keyword>